<protein>
    <submittedName>
        <fullName evidence="1">Uncharacterized protein</fullName>
    </submittedName>
</protein>
<gene>
    <name evidence="1" type="ORF">BJ508DRAFT_309634</name>
</gene>
<accession>A0A3N4I1N8</accession>
<sequence>MHLIRMNFARNIVVAVASRTGKDLVTITARTLSGVYTSKHYTPLMLRFPTASIGAHQMEPRVSKIINDLGYPNTTTLHFDRKSSTLSSLEIRASTHGVTVNVVVDEAQPSNMNGIFLRHRAGRDLVLVQVQSTLKFDLGPLSTSRKSGSCQLNCEMIFEALIFRARVRFPIRNYQSERKHGHNICVCTCTALKLDFRKLLGPGFMKPAHTGSTQ</sequence>
<keyword evidence="2" id="KW-1185">Reference proteome</keyword>
<proteinExistence type="predicted"/>
<evidence type="ECO:0000313" key="1">
    <source>
        <dbReference type="EMBL" id="RPA78020.1"/>
    </source>
</evidence>
<evidence type="ECO:0000313" key="2">
    <source>
        <dbReference type="Proteomes" id="UP000275078"/>
    </source>
</evidence>
<reference evidence="1 2" key="1">
    <citation type="journal article" date="2018" name="Nat. Ecol. Evol.">
        <title>Pezizomycetes genomes reveal the molecular basis of ectomycorrhizal truffle lifestyle.</title>
        <authorList>
            <person name="Murat C."/>
            <person name="Payen T."/>
            <person name="Noel B."/>
            <person name="Kuo A."/>
            <person name="Morin E."/>
            <person name="Chen J."/>
            <person name="Kohler A."/>
            <person name="Krizsan K."/>
            <person name="Balestrini R."/>
            <person name="Da Silva C."/>
            <person name="Montanini B."/>
            <person name="Hainaut M."/>
            <person name="Levati E."/>
            <person name="Barry K.W."/>
            <person name="Belfiori B."/>
            <person name="Cichocki N."/>
            <person name="Clum A."/>
            <person name="Dockter R.B."/>
            <person name="Fauchery L."/>
            <person name="Guy J."/>
            <person name="Iotti M."/>
            <person name="Le Tacon F."/>
            <person name="Lindquist E.A."/>
            <person name="Lipzen A."/>
            <person name="Malagnac F."/>
            <person name="Mello A."/>
            <person name="Molinier V."/>
            <person name="Miyauchi S."/>
            <person name="Poulain J."/>
            <person name="Riccioni C."/>
            <person name="Rubini A."/>
            <person name="Sitrit Y."/>
            <person name="Splivallo R."/>
            <person name="Traeger S."/>
            <person name="Wang M."/>
            <person name="Zifcakova L."/>
            <person name="Wipf D."/>
            <person name="Zambonelli A."/>
            <person name="Paolocci F."/>
            <person name="Nowrousian M."/>
            <person name="Ottonello S."/>
            <person name="Baldrian P."/>
            <person name="Spatafora J.W."/>
            <person name="Henrissat B."/>
            <person name="Nagy L.G."/>
            <person name="Aury J.M."/>
            <person name="Wincker P."/>
            <person name="Grigoriev I.V."/>
            <person name="Bonfante P."/>
            <person name="Martin F.M."/>
        </authorList>
    </citation>
    <scope>NUCLEOTIDE SEQUENCE [LARGE SCALE GENOMIC DNA]</scope>
    <source>
        <strain evidence="1 2">RN42</strain>
    </source>
</reference>
<dbReference type="EMBL" id="ML119717">
    <property type="protein sequence ID" value="RPA78020.1"/>
    <property type="molecule type" value="Genomic_DNA"/>
</dbReference>
<dbReference type="AlphaFoldDB" id="A0A3N4I1N8"/>
<dbReference type="Proteomes" id="UP000275078">
    <property type="component" value="Unassembled WGS sequence"/>
</dbReference>
<organism evidence="1 2">
    <name type="scientific">Ascobolus immersus RN42</name>
    <dbReference type="NCBI Taxonomy" id="1160509"/>
    <lineage>
        <taxon>Eukaryota</taxon>
        <taxon>Fungi</taxon>
        <taxon>Dikarya</taxon>
        <taxon>Ascomycota</taxon>
        <taxon>Pezizomycotina</taxon>
        <taxon>Pezizomycetes</taxon>
        <taxon>Pezizales</taxon>
        <taxon>Ascobolaceae</taxon>
        <taxon>Ascobolus</taxon>
    </lineage>
</organism>
<name>A0A3N4I1N8_ASCIM</name>